<proteinExistence type="predicted"/>
<dbReference type="Proteomes" id="UP001055111">
    <property type="component" value="Unassembled WGS sequence"/>
</dbReference>
<dbReference type="GO" id="GO:0006629">
    <property type="term" value="P:lipid metabolic process"/>
    <property type="evidence" value="ECO:0007669"/>
    <property type="project" value="InterPro"/>
</dbReference>
<evidence type="ECO:0000259" key="1">
    <source>
        <dbReference type="Pfam" id="PF01764"/>
    </source>
</evidence>
<dbReference type="PANTHER" id="PTHR45856:SF24">
    <property type="entry name" value="FUNGAL LIPASE-LIKE DOMAIN-CONTAINING PROTEIN"/>
    <property type="match status" value="1"/>
</dbReference>
<reference evidence="2" key="1">
    <citation type="submission" date="2022-09" db="EMBL/GenBank/DDBJ databases">
        <title>Isolation and characterization of 3-chlorobenzoate degrading bacteria from soils in Shizuoka.</title>
        <authorList>
            <person name="Ifat A."/>
            <person name="Ogawa N."/>
            <person name="Kimbara K."/>
            <person name="Moriuchi R."/>
            <person name="Dohra H."/>
            <person name="Shintani M."/>
        </authorList>
    </citation>
    <scope>NUCLEOTIDE SEQUENCE</scope>
    <source>
        <strain evidence="2">19CS4-2</strain>
    </source>
</reference>
<comment type="caution">
    <text evidence="2">The sequence shown here is derived from an EMBL/GenBank/DDBJ whole genome shotgun (WGS) entry which is preliminary data.</text>
</comment>
<accession>A0AA37I7L1</accession>
<dbReference type="AlphaFoldDB" id="A0AA37I7L1"/>
<organism evidence="2 3">
    <name type="scientific">Caballeronia novacaledonica</name>
    <dbReference type="NCBI Taxonomy" id="1544861"/>
    <lineage>
        <taxon>Bacteria</taxon>
        <taxon>Pseudomonadati</taxon>
        <taxon>Pseudomonadota</taxon>
        <taxon>Betaproteobacteria</taxon>
        <taxon>Burkholderiales</taxon>
        <taxon>Burkholderiaceae</taxon>
        <taxon>Caballeronia</taxon>
    </lineage>
</organism>
<dbReference type="InterPro" id="IPR029058">
    <property type="entry name" value="AB_hydrolase_fold"/>
</dbReference>
<dbReference type="CDD" id="cd00519">
    <property type="entry name" value="Lipase_3"/>
    <property type="match status" value="1"/>
</dbReference>
<sequence>MPTIAYDARRVALYSPQNDDTIFDDRTEYKVSALAAEFARLAYVHAEDAQPQLDRLRQALSKVRFGEPKLFDNPDTDTQGFGALREADGLAVVSFRGTEPAELTDIAVDLVASLTPWNETAGRVHDGFAAATRSILPAVMQWLDETKNARKCLVLTGHSLGAAIATLAASVCRPDELITFGSPRVGNADFAATLAETAIKRFVDCCDLVTELPPELGGYVHAGSMTFIDADGTLHAAPEPSFVQADREAARIAYLREYAWKKGNVMIRDLADHAPINYIRSLIP</sequence>
<feature type="domain" description="Fungal lipase-type" evidence="1">
    <location>
        <begin position="92"/>
        <end position="215"/>
    </location>
</feature>
<name>A0AA37I7L1_9BURK</name>
<dbReference type="PANTHER" id="PTHR45856">
    <property type="entry name" value="ALPHA/BETA-HYDROLASES SUPERFAMILY PROTEIN"/>
    <property type="match status" value="1"/>
</dbReference>
<gene>
    <name evidence="2" type="ORF">CBA19CS42_08745</name>
</gene>
<dbReference type="Pfam" id="PF01764">
    <property type="entry name" value="Lipase_3"/>
    <property type="match status" value="1"/>
</dbReference>
<evidence type="ECO:0000313" key="2">
    <source>
        <dbReference type="EMBL" id="GJH24587.1"/>
    </source>
</evidence>
<dbReference type="EMBL" id="BPUS01000002">
    <property type="protein sequence ID" value="GJH24587.1"/>
    <property type="molecule type" value="Genomic_DNA"/>
</dbReference>
<dbReference type="InterPro" id="IPR051218">
    <property type="entry name" value="Sec_MonoDiacylglyc_Lipase"/>
</dbReference>
<dbReference type="RefSeq" id="WP_238211030.1">
    <property type="nucleotide sequence ID" value="NZ_BPUS01000002.1"/>
</dbReference>
<protein>
    <submittedName>
        <fullName evidence="2">Lipase family protein</fullName>
    </submittedName>
</protein>
<dbReference type="SUPFAM" id="SSF53474">
    <property type="entry name" value="alpha/beta-Hydrolases"/>
    <property type="match status" value="1"/>
</dbReference>
<dbReference type="InterPro" id="IPR002921">
    <property type="entry name" value="Fungal_lipase-type"/>
</dbReference>
<evidence type="ECO:0000313" key="3">
    <source>
        <dbReference type="Proteomes" id="UP001055111"/>
    </source>
</evidence>
<dbReference type="Gene3D" id="3.40.50.1820">
    <property type="entry name" value="alpha/beta hydrolase"/>
    <property type="match status" value="1"/>
</dbReference>